<comment type="caution">
    <text evidence="7">The sequence shown here is derived from an EMBL/GenBank/DDBJ whole genome shotgun (WGS) entry which is preliminary data.</text>
</comment>
<keyword evidence="4 5" id="KW-0408">Iron</keyword>
<dbReference type="OrthoDB" id="9804975at2"/>
<evidence type="ECO:0000313" key="8">
    <source>
        <dbReference type="Proteomes" id="UP000284605"/>
    </source>
</evidence>
<keyword evidence="8" id="KW-1185">Reference proteome</keyword>
<evidence type="ECO:0000256" key="1">
    <source>
        <dbReference type="ARBA" id="ARBA00010342"/>
    </source>
</evidence>
<feature type="transmembrane region" description="Helical" evidence="5">
    <location>
        <begin position="95"/>
        <end position="114"/>
    </location>
</feature>
<keyword evidence="5" id="KW-0812">Transmembrane</keyword>
<comment type="similarity">
    <text evidence="1 5">Belongs to the CcmH/CycL/Ccl2/NrfF family.</text>
</comment>
<dbReference type="GO" id="GO:0046872">
    <property type="term" value="F:metal ion binding"/>
    <property type="evidence" value="ECO:0007669"/>
    <property type="project" value="UniProtKB-KW"/>
</dbReference>
<keyword evidence="5" id="KW-0732">Signal</keyword>
<dbReference type="InterPro" id="IPR005616">
    <property type="entry name" value="CcmH/CycL/Ccl2/NrfF_N"/>
</dbReference>
<dbReference type="AlphaFoldDB" id="A0A418WUK2"/>
<dbReference type="Gene3D" id="1.10.8.640">
    <property type="entry name" value="Cytochrome C biogenesis protein"/>
    <property type="match status" value="1"/>
</dbReference>
<dbReference type="CDD" id="cd16378">
    <property type="entry name" value="CcmH_N"/>
    <property type="match status" value="1"/>
</dbReference>
<protein>
    <recommendedName>
        <fullName evidence="5">Cytochrome c-type biogenesis protein</fullName>
    </recommendedName>
</protein>
<accession>A0A418WUK2</accession>
<dbReference type="PANTHER" id="PTHR47601:SF1">
    <property type="entry name" value="CYTOCHROME C-TYPE BIOGENESIS CCMH-LIKE MITOCHONDRIAL PROTEIN"/>
    <property type="match status" value="1"/>
</dbReference>
<evidence type="ECO:0000256" key="3">
    <source>
        <dbReference type="ARBA" id="ARBA00022723"/>
    </source>
</evidence>
<dbReference type="InterPro" id="IPR038297">
    <property type="entry name" value="CcmH/CycL/NrfF/Ccl2_sf"/>
</dbReference>
<evidence type="ECO:0000313" key="7">
    <source>
        <dbReference type="EMBL" id="RJF94928.1"/>
    </source>
</evidence>
<gene>
    <name evidence="7" type="ORF">D3874_01160</name>
</gene>
<proteinExistence type="inferred from homology"/>
<keyword evidence="5" id="KW-0472">Membrane</keyword>
<keyword evidence="5" id="KW-1133">Transmembrane helix</keyword>
<evidence type="ECO:0000256" key="2">
    <source>
        <dbReference type="ARBA" id="ARBA00022617"/>
    </source>
</evidence>
<evidence type="ECO:0000256" key="4">
    <source>
        <dbReference type="ARBA" id="ARBA00023004"/>
    </source>
</evidence>
<keyword evidence="2 5" id="KW-0349">Heme</keyword>
<evidence type="ECO:0000256" key="5">
    <source>
        <dbReference type="RuleBase" id="RU364112"/>
    </source>
</evidence>
<dbReference type="Proteomes" id="UP000284605">
    <property type="component" value="Unassembled WGS sequence"/>
</dbReference>
<keyword evidence="3 5" id="KW-0479">Metal-binding</keyword>
<feature type="domain" description="CcmH/CycL/Ccl2/NrfF N-terminal" evidence="6">
    <location>
        <begin position="2"/>
        <end position="141"/>
    </location>
</feature>
<dbReference type="Pfam" id="PF03918">
    <property type="entry name" value="CcmH"/>
    <property type="match status" value="1"/>
</dbReference>
<sequence length="151" mass="16472">MLLALSSAAWAIGVDEPLPDAGLEARAHEISRELRCLVCQNQSIEDSDAPLAADLRRIVRERVVAGDSDEAIKAYLVARYGEWVLLRPPFQPATWVLWLGPFVLLASAVAVIAWRRRRGTLPVEAPAPLSADEAARLADLLDEKPSPGDRA</sequence>
<organism evidence="7 8">
    <name type="scientific">Oleomonas cavernae</name>
    <dbReference type="NCBI Taxonomy" id="2320859"/>
    <lineage>
        <taxon>Bacteria</taxon>
        <taxon>Pseudomonadati</taxon>
        <taxon>Pseudomonadota</taxon>
        <taxon>Alphaproteobacteria</taxon>
        <taxon>Acetobacterales</taxon>
        <taxon>Acetobacteraceae</taxon>
        <taxon>Oleomonas</taxon>
    </lineage>
</organism>
<reference evidence="7 8" key="1">
    <citation type="submission" date="2018-09" db="EMBL/GenBank/DDBJ databases">
        <authorList>
            <person name="Zhu H."/>
        </authorList>
    </citation>
    <scope>NUCLEOTIDE SEQUENCE [LARGE SCALE GENOMIC DNA]</scope>
    <source>
        <strain evidence="7 8">K1W22B-8</strain>
    </source>
</reference>
<comment type="function">
    <text evidence="5">Possible subunit of a heme lyase.</text>
</comment>
<dbReference type="PANTHER" id="PTHR47601">
    <property type="match status" value="1"/>
</dbReference>
<dbReference type="EMBL" id="QYUK01000008">
    <property type="protein sequence ID" value="RJF94928.1"/>
    <property type="molecule type" value="Genomic_DNA"/>
</dbReference>
<name>A0A418WUK2_9PROT</name>
<evidence type="ECO:0000259" key="6">
    <source>
        <dbReference type="Pfam" id="PF03918"/>
    </source>
</evidence>